<dbReference type="InterPro" id="IPR029045">
    <property type="entry name" value="ClpP/crotonase-like_dom_sf"/>
</dbReference>
<organism evidence="2">
    <name type="scientific">Lygus hesperus</name>
    <name type="common">Western plant bug</name>
    <dbReference type="NCBI Taxonomy" id="30085"/>
    <lineage>
        <taxon>Eukaryota</taxon>
        <taxon>Metazoa</taxon>
        <taxon>Ecdysozoa</taxon>
        <taxon>Arthropoda</taxon>
        <taxon>Hexapoda</taxon>
        <taxon>Insecta</taxon>
        <taxon>Pterygota</taxon>
        <taxon>Neoptera</taxon>
        <taxon>Paraneoptera</taxon>
        <taxon>Hemiptera</taxon>
        <taxon>Heteroptera</taxon>
        <taxon>Panheteroptera</taxon>
        <taxon>Cimicomorpha</taxon>
        <taxon>Miridae</taxon>
        <taxon>Mirini</taxon>
        <taxon>Lygus</taxon>
    </lineage>
</organism>
<feature type="domain" description="CoA carboxyltransferase N-terminal" evidence="1">
    <location>
        <begin position="1"/>
        <end position="223"/>
    </location>
</feature>
<dbReference type="GO" id="GO:0003989">
    <property type="term" value="F:acetyl-CoA carboxylase activity"/>
    <property type="evidence" value="ECO:0007669"/>
    <property type="project" value="InterPro"/>
</dbReference>
<reference evidence="2" key="1">
    <citation type="journal article" date="2014" name="PLoS ONE">
        <title>Transcriptome-Based Identification of ABC Transporters in the Western Tarnished Plant Bug Lygus hesperus.</title>
        <authorList>
            <person name="Hull J.J."/>
            <person name="Chaney K."/>
            <person name="Geib S.M."/>
            <person name="Fabrick J.A."/>
            <person name="Brent C.S."/>
            <person name="Walsh D."/>
            <person name="Lavine L.C."/>
        </authorList>
    </citation>
    <scope>NUCLEOTIDE SEQUENCE</scope>
</reference>
<dbReference type="SUPFAM" id="SSF52096">
    <property type="entry name" value="ClpP/crotonase"/>
    <property type="match status" value="1"/>
</dbReference>
<dbReference type="Gene3D" id="2.40.460.10">
    <property type="entry name" value="Biotin dependent carboxylase carboxyltransferase"/>
    <property type="match status" value="1"/>
</dbReference>
<dbReference type="InterPro" id="IPR049076">
    <property type="entry name" value="ACCA"/>
</dbReference>
<dbReference type="EMBL" id="GBHO01019991">
    <property type="protein sequence ID" value="JAG23613.1"/>
    <property type="molecule type" value="Transcribed_RNA"/>
</dbReference>
<evidence type="ECO:0000313" key="2">
    <source>
        <dbReference type="EMBL" id="JAG23613.1"/>
    </source>
</evidence>
<accession>A0A0A9XXP6</accession>
<gene>
    <name evidence="2" type="primary">accA_0</name>
    <name evidence="2" type="ORF">CM83_54243</name>
</gene>
<reference evidence="2" key="2">
    <citation type="submission" date="2014-07" db="EMBL/GenBank/DDBJ databases">
        <authorList>
            <person name="Hull J."/>
        </authorList>
    </citation>
    <scope>NUCLEOTIDE SEQUENCE</scope>
</reference>
<dbReference type="PANTHER" id="PTHR45728">
    <property type="entry name" value="ACETYL-COA CARBOXYLASE, ISOFORM A"/>
    <property type="match status" value="1"/>
</dbReference>
<proteinExistence type="predicted"/>
<dbReference type="InterPro" id="IPR011762">
    <property type="entry name" value="COA_CT_N"/>
</dbReference>
<protein>
    <submittedName>
        <fullName evidence="2">Acetyl-CoA carboxylase</fullName>
    </submittedName>
</protein>
<dbReference type="InterPro" id="IPR034733">
    <property type="entry name" value="AcCoA_carboxyl_beta"/>
</dbReference>
<name>A0A0A9XXP6_LYGHE</name>
<dbReference type="Pfam" id="PF01039">
    <property type="entry name" value="Carboxyl_trans"/>
    <property type="match status" value="1"/>
</dbReference>
<dbReference type="AlphaFoldDB" id="A0A0A9XXP6"/>
<dbReference type="Gene3D" id="3.90.226.10">
    <property type="entry name" value="2-enoyl-CoA Hydratase, Chain A, domain 1"/>
    <property type="match status" value="1"/>
</dbReference>
<evidence type="ECO:0000259" key="1">
    <source>
        <dbReference type="PROSITE" id="PS50980"/>
    </source>
</evidence>
<dbReference type="PROSITE" id="PS50980">
    <property type="entry name" value="COA_CT_NTER"/>
    <property type="match status" value="1"/>
</dbReference>
<dbReference type="GO" id="GO:0006633">
    <property type="term" value="P:fatty acid biosynthetic process"/>
    <property type="evidence" value="ECO:0007669"/>
    <property type="project" value="TreeGrafter"/>
</dbReference>
<sequence>MRRFVLVANDITFQSGSMAVPEDNVFAAACALARREGLPFVYLSANSGARLGLCDEVKKRFRVAFTPQGEIDYLYITPEDYAVLQTQQVHVSVHEVSVEVGHGNGDDTETNMIRRTEKRFVLDGIVGAPGECLGVENLRGSARLAGEMSHNYTTIPTISVVSGRSVGIGAYLNRLGRRIIQTADSPIILTGAHALNRLLGRDVYVDNAQLGGRHIMTPNGVSH</sequence>
<dbReference type="PANTHER" id="PTHR45728:SF3">
    <property type="entry name" value="ACETYL-COA CARBOXYLASE"/>
    <property type="match status" value="1"/>
</dbReference>